<dbReference type="SUPFAM" id="SSF51306">
    <property type="entry name" value="LexA/Signal peptidase"/>
    <property type="match status" value="1"/>
</dbReference>
<dbReference type="InterPro" id="IPR000223">
    <property type="entry name" value="Pept_S26A_signal_pept_1"/>
</dbReference>
<dbReference type="PANTHER" id="PTHR43390">
    <property type="entry name" value="SIGNAL PEPTIDASE I"/>
    <property type="match status" value="1"/>
</dbReference>
<dbReference type="GO" id="GO:0009003">
    <property type="term" value="F:signal peptidase activity"/>
    <property type="evidence" value="ECO:0007669"/>
    <property type="project" value="UniProtKB-EC"/>
</dbReference>
<comment type="similarity">
    <text evidence="2 3">Belongs to the peptidase S26 family.</text>
</comment>
<evidence type="ECO:0000256" key="1">
    <source>
        <dbReference type="ARBA" id="ARBA00004401"/>
    </source>
</evidence>
<comment type="catalytic activity">
    <reaction evidence="3">
        <text>Cleavage of hydrophobic, N-terminal signal or leader sequences from secreted and periplasmic proteins.</text>
        <dbReference type="EC" id="3.4.21.89"/>
    </reaction>
</comment>
<evidence type="ECO:0000256" key="2">
    <source>
        <dbReference type="ARBA" id="ARBA00009370"/>
    </source>
</evidence>
<dbReference type="Proteomes" id="UP001434337">
    <property type="component" value="Chromosome"/>
</dbReference>
<proteinExistence type="inferred from homology"/>
<dbReference type="PANTHER" id="PTHR43390:SF1">
    <property type="entry name" value="CHLOROPLAST PROCESSING PEPTIDASE"/>
    <property type="match status" value="1"/>
</dbReference>
<dbReference type="NCBIfam" id="TIGR02227">
    <property type="entry name" value="sigpep_I_bact"/>
    <property type="match status" value="1"/>
</dbReference>
<keyword evidence="3 5" id="KW-0378">Hydrolase</keyword>
<dbReference type="InterPro" id="IPR036286">
    <property type="entry name" value="LexA/Signal_pep-like_sf"/>
</dbReference>
<dbReference type="Pfam" id="PF10502">
    <property type="entry name" value="Peptidase_S26"/>
    <property type="match status" value="1"/>
</dbReference>
<dbReference type="RefSeq" id="WP_342372208.1">
    <property type="nucleotide sequence ID" value="NZ_CP115965.1"/>
</dbReference>
<gene>
    <name evidence="5" type="primary">lepB</name>
    <name evidence="5" type="ORF">PCC79_14225</name>
</gene>
<evidence type="ECO:0000256" key="3">
    <source>
        <dbReference type="RuleBase" id="RU362042"/>
    </source>
</evidence>
<reference evidence="5 6" key="1">
    <citation type="journal article" date="2023" name="Environ Microbiome">
        <title>A coral-associated actinobacterium mitigates coral bleaching under heat stress.</title>
        <authorList>
            <person name="Li J."/>
            <person name="Zou Y."/>
            <person name="Li Q."/>
            <person name="Zhang J."/>
            <person name="Bourne D.G."/>
            <person name="Lyu Y."/>
            <person name="Liu C."/>
            <person name="Zhang S."/>
        </authorList>
    </citation>
    <scope>NUCLEOTIDE SEQUENCE [LARGE SCALE GENOMIC DNA]</scope>
    <source>
        <strain evidence="5 6">SCSIO 13291</strain>
    </source>
</reference>
<comment type="subcellular location">
    <subcellularLocation>
        <location evidence="1">Cell membrane</location>
        <topology evidence="1">Single-pass type II membrane protein</topology>
    </subcellularLocation>
    <subcellularLocation>
        <location evidence="3">Membrane</location>
        <topology evidence="3">Single-pass type II membrane protein</topology>
    </subcellularLocation>
</comment>
<keyword evidence="6" id="KW-1185">Reference proteome</keyword>
<feature type="domain" description="Peptidase S26" evidence="4">
    <location>
        <begin position="29"/>
        <end position="215"/>
    </location>
</feature>
<organism evidence="5 6">
    <name type="scientific">Propioniciclava soli</name>
    <dbReference type="NCBI Taxonomy" id="2775081"/>
    <lineage>
        <taxon>Bacteria</taxon>
        <taxon>Bacillati</taxon>
        <taxon>Actinomycetota</taxon>
        <taxon>Actinomycetes</taxon>
        <taxon>Propionibacteriales</taxon>
        <taxon>Propionibacteriaceae</taxon>
        <taxon>Propioniciclava</taxon>
    </lineage>
</organism>
<keyword evidence="3" id="KW-0645">Protease</keyword>
<keyword evidence="3" id="KW-1133">Transmembrane helix</keyword>
<dbReference type="Gene3D" id="2.10.109.10">
    <property type="entry name" value="Umud Fragment, subunit A"/>
    <property type="match status" value="1"/>
</dbReference>
<evidence type="ECO:0000259" key="4">
    <source>
        <dbReference type="Pfam" id="PF10502"/>
    </source>
</evidence>
<feature type="transmembrane region" description="Helical" evidence="3">
    <location>
        <begin position="21"/>
        <end position="43"/>
    </location>
</feature>
<evidence type="ECO:0000313" key="5">
    <source>
        <dbReference type="EMBL" id="WZW98036.1"/>
    </source>
</evidence>
<keyword evidence="3" id="KW-0472">Membrane</keyword>
<dbReference type="EC" id="3.4.21.89" evidence="3"/>
<accession>A0ABZ3C731</accession>
<dbReference type="EMBL" id="CP115965">
    <property type="protein sequence ID" value="WZW98036.1"/>
    <property type="molecule type" value="Genomic_DNA"/>
</dbReference>
<dbReference type="InterPro" id="IPR019533">
    <property type="entry name" value="Peptidase_S26"/>
</dbReference>
<name>A0ABZ3C731_9ACTN</name>
<dbReference type="PRINTS" id="PR00727">
    <property type="entry name" value="LEADERPTASE"/>
</dbReference>
<keyword evidence="3" id="KW-0812">Transmembrane</keyword>
<protein>
    <recommendedName>
        <fullName evidence="3">Signal peptidase I</fullName>
        <ecNumber evidence="3">3.4.21.89</ecNumber>
    </recommendedName>
</protein>
<evidence type="ECO:0000313" key="6">
    <source>
        <dbReference type="Proteomes" id="UP001434337"/>
    </source>
</evidence>
<sequence length="221" mass="22831">MSGAATERRAGRRRAGGGRTSWLAVGGVLAGVVLVALLLQAFVRVHVVASDAMASTLTRDERVLSSSWALGPDGPSRGDVVVLGHGTTWEDAELSPAAGGGQLWTITRVVGLPGDAVVCCDAEGRITVDGEPRVEPATVDDAPFTPGVLDCATWPRSERCFPPVTVPAGRLLVLGDHRGVAPDSMVLCRGTAPASDCARFVPAERVAGRVVAKLWPPGPVG</sequence>